<feature type="transmembrane region" description="Helical" evidence="5">
    <location>
        <begin position="21"/>
        <end position="39"/>
    </location>
</feature>
<dbReference type="GO" id="GO:0000139">
    <property type="term" value="C:Golgi membrane"/>
    <property type="evidence" value="ECO:0007669"/>
    <property type="project" value="InterPro"/>
</dbReference>
<feature type="transmembrane region" description="Helical" evidence="5">
    <location>
        <begin position="260"/>
        <end position="281"/>
    </location>
</feature>
<keyword evidence="2 5" id="KW-0812">Transmembrane</keyword>
<feature type="transmembrane region" description="Helical" evidence="5">
    <location>
        <begin position="59"/>
        <end position="81"/>
    </location>
</feature>
<evidence type="ECO:0000313" key="6">
    <source>
        <dbReference type="EMBL" id="CRZ11297.1"/>
    </source>
</evidence>
<protein>
    <recommendedName>
        <fullName evidence="7">EamA domain-containing protein</fullName>
    </recommendedName>
</protein>
<feature type="transmembrane region" description="Helical" evidence="5">
    <location>
        <begin position="220"/>
        <end position="240"/>
    </location>
</feature>
<comment type="subcellular location">
    <subcellularLocation>
        <location evidence="1">Membrane</location>
        <topology evidence="1">Multi-pass membrane protein</topology>
    </subcellularLocation>
</comment>
<evidence type="ECO:0000256" key="1">
    <source>
        <dbReference type="ARBA" id="ARBA00004141"/>
    </source>
</evidence>
<proteinExistence type="predicted"/>
<dbReference type="InterPro" id="IPR037185">
    <property type="entry name" value="EmrE-like"/>
</dbReference>
<evidence type="ECO:0000256" key="2">
    <source>
        <dbReference type="ARBA" id="ARBA00022692"/>
    </source>
</evidence>
<feature type="transmembrane region" description="Helical" evidence="5">
    <location>
        <begin position="186"/>
        <end position="208"/>
    </location>
</feature>
<dbReference type="InterPro" id="IPR007271">
    <property type="entry name" value="Nuc_sug_transpt"/>
</dbReference>
<dbReference type="EMBL" id="HACM01010855">
    <property type="protein sequence ID" value="CRZ11297.1"/>
    <property type="molecule type" value="Transcribed_RNA"/>
</dbReference>
<feature type="transmembrane region" description="Helical" evidence="5">
    <location>
        <begin position="160"/>
        <end position="180"/>
    </location>
</feature>
<reference evidence="6" key="1">
    <citation type="submission" date="2015-04" db="EMBL/GenBank/DDBJ databases">
        <title>The genome sequence of the plant pathogenic Rhizarian Plasmodiophora brassicae reveals insights in its biotrophic life cycle and the origin of chitin synthesis.</title>
        <authorList>
            <person name="Schwelm A."/>
            <person name="Fogelqvist J."/>
            <person name="Knaust A."/>
            <person name="Julke S."/>
            <person name="Lilja T."/>
            <person name="Dhandapani V."/>
            <person name="Bonilla-Rosso G."/>
            <person name="Karlsson M."/>
            <person name="Shevchenko A."/>
            <person name="Choi S.R."/>
            <person name="Kim H.G."/>
            <person name="Park J.Y."/>
            <person name="Lim Y.P."/>
            <person name="Ludwig-Muller J."/>
            <person name="Dixelius C."/>
        </authorList>
    </citation>
    <scope>NUCLEOTIDE SEQUENCE</scope>
    <source>
        <tissue evidence="6">Potato root galls</tissue>
    </source>
</reference>
<dbReference type="Pfam" id="PF04142">
    <property type="entry name" value="Nuc_sug_transp"/>
    <property type="match status" value="1"/>
</dbReference>
<feature type="transmembrane region" description="Helical" evidence="5">
    <location>
        <begin position="102"/>
        <end position="124"/>
    </location>
</feature>
<evidence type="ECO:0000256" key="3">
    <source>
        <dbReference type="ARBA" id="ARBA00022989"/>
    </source>
</evidence>
<dbReference type="GO" id="GO:0015165">
    <property type="term" value="F:pyrimidine nucleotide-sugar transmembrane transporter activity"/>
    <property type="evidence" value="ECO:0007669"/>
    <property type="project" value="InterPro"/>
</dbReference>
<name>A0A0H5RCJ3_9EUKA</name>
<keyword evidence="4 5" id="KW-0472">Membrane</keyword>
<accession>A0A0H5RCJ3</accession>
<organism evidence="6">
    <name type="scientific">Spongospora subterranea</name>
    <dbReference type="NCBI Taxonomy" id="70186"/>
    <lineage>
        <taxon>Eukaryota</taxon>
        <taxon>Sar</taxon>
        <taxon>Rhizaria</taxon>
        <taxon>Endomyxa</taxon>
        <taxon>Phytomyxea</taxon>
        <taxon>Plasmodiophorida</taxon>
        <taxon>Plasmodiophoridae</taxon>
        <taxon>Spongospora</taxon>
    </lineage>
</organism>
<dbReference type="PANTHER" id="PTHR10231">
    <property type="entry name" value="NUCLEOTIDE-SUGAR TRANSMEMBRANE TRANSPORTER"/>
    <property type="match status" value="1"/>
</dbReference>
<dbReference type="SUPFAM" id="SSF103481">
    <property type="entry name" value="Multidrug resistance efflux transporter EmrE"/>
    <property type="match status" value="1"/>
</dbReference>
<evidence type="ECO:0000256" key="4">
    <source>
        <dbReference type="ARBA" id="ARBA00023136"/>
    </source>
</evidence>
<dbReference type="AlphaFoldDB" id="A0A0H5RCJ3"/>
<evidence type="ECO:0000256" key="5">
    <source>
        <dbReference type="SAM" id="Phobius"/>
    </source>
</evidence>
<evidence type="ECO:0008006" key="7">
    <source>
        <dbReference type="Google" id="ProtNLM"/>
    </source>
</evidence>
<keyword evidence="3 5" id="KW-1133">Transmembrane helix</keyword>
<sequence>MISHEGVKLKRILRGLQDRRIAYVIAYITLWSAQALLIKASVGKGDPGSLTEGKYSYEILAVTLSIETFKLIVALGVYLFTSQEASGSLVERKGLIIADFRNGLFLIVPAAIYVLYNGLAFVNLRLMDPATYRVLVNSRIIFSGVLLQYFFKRLLSVRQWLALLLLLFACVVEQSDTFALDSSPVAIIMMAIQGICSSFGSVYFQWLLQKKDHSVGEMGMWLKNIFLYFWSIVFNLVAVICFRPDLIASGTLFRNFDLNVVPIIIAAGLGGVCTSLLLRHLDVLIKEYANFAEMVVIAVAQHILFGVPLRATLLLAIVMVSVSLYMYQTAGNSAAEPVSVKLSDLRSAKPLIKTHS</sequence>